<accession>A0ACC3B219</accession>
<evidence type="ECO:0000313" key="1">
    <source>
        <dbReference type="EMBL" id="KAK1144411.1"/>
    </source>
</evidence>
<protein>
    <submittedName>
        <fullName evidence="1">Uncharacterized protein</fullName>
    </submittedName>
</protein>
<evidence type="ECO:0000313" key="2">
    <source>
        <dbReference type="Proteomes" id="UP001177260"/>
    </source>
</evidence>
<name>A0ACC3B219_9EURO</name>
<sequence length="379" mass="44091">MFLTTSKPKALPFGRIHDVLFQIIINGDIDTVLTLCLVNKSTYEVIRNLEQHICGYFMRSHGITLFDPILTLNPWTGGQNAVTVHSIRKFIERQDIAQRLAHHIVPSVWGSFSDDETSIMNLKAELQLAQRLECGLYVLFHMADIAHPTRKVKQRRFSNPVITGRLMVLSKMLDEYHHLPPHTRKAVSLENYVSHIQKVLKYGYREADIGRRRLELRGYLDEQTQIDFHTTVRMLRELMERMLLRHGPKDYHRDTNNEFSVISWFLLKQSPQSLEKLFLGPQGDCCTFKPDSTNCSIKQCYFSDPLDDYWGAWKDVPGLGCRGCDCKRRVRSWSVKPALIDAHGREFNRAAERYLKESWTQRHVGLHRAFAMGYFNIII</sequence>
<reference evidence="1 2" key="1">
    <citation type="journal article" date="2023" name="ACS Omega">
        <title>Identification of the Neoaspergillic Acid Biosynthesis Gene Cluster by Establishing an In Vitro CRISPR-Ribonucleoprotein Genetic System in Aspergillus melleus.</title>
        <authorList>
            <person name="Yuan B."/>
            <person name="Grau M.F."/>
            <person name="Murata R.M."/>
            <person name="Torok T."/>
            <person name="Venkateswaran K."/>
            <person name="Stajich J.E."/>
            <person name="Wang C.C.C."/>
        </authorList>
    </citation>
    <scope>NUCLEOTIDE SEQUENCE [LARGE SCALE GENOMIC DNA]</scope>
    <source>
        <strain evidence="1 2">IMV 1140</strain>
    </source>
</reference>
<dbReference type="EMBL" id="JAOPJF010000031">
    <property type="protein sequence ID" value="KAK1144411.1"/>
    <property type="molecule type" value="Genomic_DNA"/>
</dbReference>
<dbReference type="Proteomes" id="UP001177260">
    <property type="component" value="Unassembled WGS sequence"/>
</dbReference>
<comment type="caution">
    <text evidence="1">The sequence shown here is derived from an EMBL/GenBank/DDBJ whole genome shotgun (WGS) entry which is preliminary data.</text>
</comment>
<organism evidence="1 2">
    <name type="scientific">Aspergillus melleus</name>
    <dbReference type="NCBI Taxonomy" id="138277"/>
    <lineage>
        <taxon>Eukaryota</taxon>
        <taxon>Fungi</taxon>
        <taxon>Dikarya</taxon>
        <taxon>Ascomycota</taxon>
        <taxon>Pezizomycotina</taxon>
        <taxon>Eurotiomycetes</taxon>
        <taxon>Eurotiomycetidae</taxon>
        <taxon>Eurotiales</taxon>
        <taxon>Aspergillaceae</taxon>
        <taxon>Aspergillus</taxon>
        <taxon>Aspergillus subgen. Circumdati</taxon>
    </lineage>
</organism>
<gene>
    <name evidence="1" type="ORF">N8T08_005564</name>
</gene>
<keyword evidence="2" id="KW-1185">Reference proteome</keyword>
<proteinExistence type="predicted"/>